<proteinExistence type="predicted"/>
<protein>
    <submittedName>
        <fullName evidence="2">Ig-like domain-containing protein</fullName>
    </submittedName>
</protein>
<organism evidence="1 2">
    <name type="scientific">Panagrolaimus sp. JU765</name>
    <dbReference type="NCBI Taxonomy" id="591449"/>
    <lineage>
        <taxon>Eukaryota</taxon>
        <taxon>Metazoa</taxon>
        <taxon>Ecdysozoa</taxon>
        <taxon>Nematoda</taxon>
        <taxon>Chromadorea</taxon>
        <taxon>Rhabditida</taxon>
        <taxon>Tylenchina</taxon>
        <taxon>Panagrolaimomorpha</taxon>
        <taxon>Panagrolaimoidea</taxon>
        <taxon>Panagrolaimidae</taxon>
        <taxon>Panagrolaimus</taxon>
    </lineage>
</organism>
<dbReference type="WBParaSite" id="JU765_v2.g14823.t1">
    <property type="protein sequence ID" value="JU765_v2.g14823.t1"/>
    <property type="gene ID" value="JU765_v2.g14823"/>
</dbReference>
<accession>A0AC34QBK9</accession>
<reference evidence="2" key="1">
    <citation type="submission" date="2022-11" db="UniProtKB">
        <authorList>
            <consortium name="WormBaseParasite"/>
        </authorList>
    </citation>
    <scope>IDENTIFICATION</scope>
</reference>
<dbReference type="Proteomes" id="UP000887576">
    <property type="component" value="Unplaced"/>
</dbReference>
<evidence type="ECO:0000313" key="1">
    <source>
        <dbReference type="Proteomes" id="UP000887576"/>
    </source>
</evidence>
<evidence type="ECO:0000313" key="2">
    <source>
        <dbReference type="WBParaSite" id="JU765_v2.g14823.t1"/>
    </source>
</evidence>
<sequence>MCDITGSNVESIDWLYQGISLDYSVVEDYEIIKNGTLAITQRFSPKLFQCAANFVVSSLRQSRQLAPPRFGSQTWPPQNQNSDNAPRFTYTPRDRSYREGSS</sequence>
<name>A0AC34QBK9_9BILA</name>